<evidence type="ECO:0000256" key="3">
    <source>
        <dbReference type="ARBA" id="ARBA00023125"/>
    </source>
</evidence>
<name>A0ABU8W1S6_9BURK</name>
<protein>
    <submittedName>
        <fullName evidence="6">LysR family transcriptional regulator</fullName>
    </submittedName>
</protein>
<dbReference type="RefSeq" id="WP_340364959.1">
    <property type="nucleotide sequence ID" value="NZ_JBBKZV010000010.1"/>
</dbReference>
<dbReference type="EMBL" id="JBBKZV010000010">
    <property type="protein sequence ID" value="MEJ8823928.1"/>
    <property type="molecule type" value="Genomic_DNA"/>
</dbReference>
<evidence type="ECO:0000256" key="1">
    <source>
        <dbReference type="ARBA" id="ARBA00009437"/>
    </source>
</evidence>
<dbReference type="Pfam" id="PF00126">
    <property type="entry name" value="HTH_1"/>
    <property type="match status" value="1"/>
</dbReference>
<keyword evidence="3" id="KW-0238">DNA-binding</keyword>
<gene>
    <name evidence="6" type="ORF">WKW80_18175</name>
</gene>
<evidence type="ECO:0000313" key="7">
    <source>
        <dbReference type="Proteomes" id="UP001363010"/>
    </source>
</evidence>
<dbReference type="InterPro" id="IPR000847">
    <property type="entry name" value="LysR_HTH_N"/>
</dbReference>
<proteinExistence type="inferred from homology"/>
<dbReference type="InterPro" id="IPR036390">
    <property type="entry name" value="WH_DNA-bd_sf"/>
</dbReference>
<evidence type="ECO:0000256" key="4">
    <source>
        <dbReference type="ARBA" id="ARBA00023163"/>
    </source>
</evidence>
<dbReference type="SUPFAM" id="SSF46785">
    <property type="entry name" value="Winged helix' DNA-binding domain"/>
    <property type="match status" value="1"/>
</dbReference>
<reference evidence="6 7" key="1">
    <citation type="submission" date="2024-03" db="EMBL/GenBank/DDBJ databases">
        <title>Novel species of the genus Variovorax.</title>
        <authorList>
            <person name="Liu Q."/>
            <person name="Xin Y.-H."/>
        </authorList>
    </citation>
    <scope>NUCLEOTIDE SEQUENCE [LARGE SCALE GENOMIC DNA]</scope>
    <source>
        <strain evidence="6 7">KACC 18501</strain>
    </source>
</reference>
<evidence type="ECO:0000313" key="6">
    <source>
        <dbReference type="EMBL" id="MEJ8823928.1"/>
    </source>
</evidence>
<keyword evidence="4" id="KW-0804">Transcription</keyword>
<dbReference type="PRINTS" id="PR00039">
    <property type="entry name" value="HTHLYSR"/>
</dbReference>
<dbReference type="SUPFAM" id="SSF53850">
    <property type="entry name" value="Periplasmic binding protein-like II"/>
    <property type="match status" value="1"/>
</dbReference>
<comment type="similarity">
    <text evidence="1">Belongs to the LysR transcriptional regulatory family.</text>
</comment>
<evidence type="ECO:0000259" key="5">
    <source>
        <dbReference type="PROSITE" id="PS50931"/>
    </source>
</evidence>
<evidence type="ECO:0000256" key="2">
    <source>
        <dbReference type="ARBA" id="ARBA00023015"/>
    </source>
</evidence>
<dbReference type="InterPro" id="IPR005119">
    <property type="entry name" value="LysR_subst-bd"/>
</dbReference>
<accession>A0ABU8W1S6</accession>
<organism evidence="6 7">
    <name type="scientific">Variovorax humicola</name>
    <dbReference type="NCBI Taxonomy" id="1769758"/>
    <lineage>
        <taxon>Bacteria</taxon>
        <taxon>Pseudomonadati</taxon>
        <taxon>Pseudomonadota</taxon>
        <taxon>Betaproteobacteria</taxon>
        <taxon>Burkholderiales</taxon>
        <taxon>Comamonadaceae</taxon>
        <taxon>Variovorax</taxon>
    </lineage>
</organism>
<feature type="domain" description="HTH lysR-type" evidence="5">
    <location>
        <begin position="1"/>
        <end position="58"/>
    </location>
</feature>
<dbReference type="PROSITE" id="PS50931">
    <property type="entry name" value="HTH_LYSR"/>
    <property type="match status" value="1"/>
</dbReference>
<dbReference type="Proteomes" id="UP001363010">
    <property type="component" value="Unassembled WGS sequence"/>
</dbReference>
<dbReference type="Gene3D" id="3.40.190.10">
    <property type="entry name" value="Periplasmic binding protein-like II"/>
    <property type="match status" value="2"/>
</dbReference>
<dbReference type="PANTHER" id="PTHR30419:SF30">
    <property type="entry name" value="LYSR FAMILY TRANSCRIPTIONAL REGULATOR"/>
    <property type="match status" value="1"/>
</dbReference>
<dbReference type="PANTHER" id="PTHR30419">
    <property type="entry name" value="HTH-TYPE TRANSCRIPTIONAL REGULATOR YBHD"/>
    <property type="match status" value="1"/>
</dbReference>
<dbReference type="CDD" id="cd05466">
    <property type="entry name" value="PBP2_LTTR_substrate"/>
    <property type="match status" value="1"/>
</dbReference>
<keyword evidence="7" id="KW-1185">Reference proteome</keyword>
<dbReference type="InterPro" id="IPR050950">
    <property type="entry name" value="HTH-type_LysR_regulators"/>
</dbReference>
<keyword evidence="2" id="KW-0805">Transcription regulation</keyword>
<dbReference type="Gene3D" id="1.10.10.10">
    <property type="entry name" value="Winged helix-like DNA-binding domain superfamily/Winged helix DNA-binding domain"/>
    <property type="match status" value="1"/>
</dbReference>
<dbReference type="Pfam" id="PF03466">
    <property type="entry name" value="LysR_substrate"/>
    <property type="match status" value="1"/>
</dbReference>
<sequence length="301" mass="33389">MDIRRLTHLVALADELHFARAAERVHLSQPAFSRSIQAVEGELGLRLFERDVGEVRPTPAGEFVIERARRLLFQVRCTQRDFELYGRSELGKTAVGMGPMPAVSLMPLVMTELRRRFPRVCVRVEVGNWQQLLKLLMAEEIEFFVAHVLALPDAETLEVRPLPGLRAHLFVRAGHPLAQLDCNWNEAWTFGVAVPKVPPEMKVQLARLLGLPAGQEPEFALECDNFALLRDVAMSTDTVLGATYAALLNDLEAGRLVPLRMPEASSLVTNLGIVSLRHRTTSPMAGEAMACIARVATEVSI</sequence>
<comment type="caution">
    <text evidence="6">The sequence shown here is derived from an EMBL/GenBank/DDBJ whole genome shotgun (WGS) entry which is preliminary data.</text>
</comment>
<dbReference type="InterPro" id="IPR036388">
    <property type="entry name" value="WH-like_DNA-bd_sf"/>
</dbReference>